<sequence>MSKYQHNWPYAMVLTVDVIFIAIDPARPEHNTTHFREGCIVLGFLPP</sequence>
<name>B8CTG1_SHEPW</name>
<dbReference type="AlphaFoldDB" id="B8CTG1"/>
<dbReference type="HOGENOM" id="CLU_3173133_0_0_6"/>
<evidence type="ECO:0000313" key="1">
    <source>
        <dbReference type="EMBL" id="ACJ31070.1"/>
    </source>
</evidence>
<organism evidence="1 2">
    <name type="scientific">Shewanella piezotolerans (strain WP3 / JCM 13877)</name>
    <dbReference type="NCBI Taxonomy" id="225849"/>
    <lineage>
        <taxon>Bacteria</taxon>
        <taxon>Pseudomonadati</taxon>
        <taxon>Pseudomonadota</taxon>
        <taxon>Gammaproteobacteria</taxon>
        <taxon>Alteromonadales</taxon>
        <taxon>Shewanellaceae</taxon>
        <taxon>Shewanella</taxon>
    </lineage>
</organism>
<accession>B8CTG1</accession>
<keyword evidence="2" id="KW-1185">Reference proteome</keyword>
<gene>
    <name evidence="1" type="ordered locus">swp_4427</name>
</gene>
<dbReference type="Proteomes" id="UP000000753">
    <property type="component" value="Chromosome"/>
</dbReference>
<proteinExistence type="predicted"/>
<dbReference type="EMBL" id="CP000472">
    <property type="protein sequence ID" value="ACJ31070.1"/>
    <property type="molecule type" value="Genomic_DNA"/>
</dbReference>
<dbReference type="STRING" id="225849.swp_4427"/>
<reference evidence="1 2" key="1">
    <citation type="journal article" date="2008" name="PLoS ONE">
        <title>Environmental adaptation: genomic analysis of the piezotolerant and psychrotolerant deep-sea iron reducing bacterium Shewanella piezotolerans WP3.</title>
        <authorList>
            <person name="Wang F."/>
            <person name="Wang J."/>
            <person name="Jian H."/>
            <person name="Zhang B."/>
            <person name="Li S."/>
            <person name="Wang F."/>
            <person name="Zeng X."/>
            <person name="Gao L."/>
            <person name="Bartlett D.H."/>
            <person name="Yu J."/>
            <person name="Hu S."/>
            <person name="Xiao X."/>
        </authorList>
    </citation>
    <scope>NUCLEOTIDE SEQUENCE [LARGE SCALE GENOMIC DNA]</scope>
    <source>
        <strain evidence="2">WP3 / JCM 13877</strain>
    </source>
</reference>
<dbReference type="KEGG" id="swp:swp_4427"/>
<evidence type="ECO:0000313" key="2">
    <source>
        <dbReference type="Proteomes" id="UP000000753"/>
    </source>
</evidence>
<protein>
    <submittedName>
        <fullName evidence="1">Uncharacterized protein</fullName>
    </submittedName>
</protein>